<dbReference type="PANTHER" id="PTHR30055:SF234">
    <property type="entry name" value="HTH-TYPE TRANSCRIPTIONAL REGULATOR BETI"/>
    <property type="match status" value="1"/>
</dbReference>
<accession>A0A251YCN3</accession>
<reference evidence="6 7" key="1">
    <citation type="submission" date="2016-08" db="EMBL/GenBank/DDBJ databases">
        <title>Genome sequence of Clavibacter michiganensis spp strain CFBP8017.</title>
        <authorList>
            <person name="Thapa S.P."/>
            <person name="Coaker G."/>
            <person name="Jacques M.-A."/>
        </authorList>
    </citation>
    <scope>NUCLEOTIDE SEQUENCE [LARGE SCALE GENOMIC DNA]</scope>
    <source>
        <strain evidence="6">CFBP8017</strain>
    </source>
</reference>
<dbReference type="PROSITE" id="PS50977">
    <property type="entry name" value="HTH_TETR_2"/>
    <property type="match status" value="1"/>
</dbReference>
<feature type="DNA-binding region" description="H-T-H motif" evidence="4">
    <location>
        <begin position="38"/>
        <end position="57"/>
    </location>
</feature>
<protein>
    <submittedName>
        <fullName evidence="6">Transcriptional regulator BetI</fullName>
    </submittedName>
</protein>
<dbReference type="InterPro" id="IPR050109">
    <property type="entry name" value="HTH-type_TetR-like_transc_reg"/>
</dbReference>
<dbReference type="Proteomes" id="UP000195011">
    <property type="component" value="Unassembled WGS sequence"/>
</dbReference>
<gene>
    <name evidence="6" type="ORF">BFL36_10565</name>
</gene>
<sequence>MPAAPETTRAYGSRDARRAELLDAAVRVMAVTGVSGASTRAITAEAGLAHGAFHYCFGVKEELFGALLRQEVDAVVAQLASAEDPAGLPLEDAVAAVLRAELDRVRREPDRQRVLVDLAATVQRIPALADLPGWEHGRYVEETRRRFAAAGIDGDRAERSAVLAVAGMTGIVGAWLAHRGAGADADADASADAVAERAVADLARALALLAGDVGR</sequence>
<dbReference type="AlphaFoldDB" id="A0A251YCN3"/>
<comment type="caution">
    <text evidence="6">The sequence shown here is derived from an EMBL/GenBank/DDBJ whole genome shotgun (WGS) entry which is preliminary data.</text>
</comment>
<dbReference type="RefSeq" id="WP_086517903.1">
    <property type="nucleotide sequence ID" value="NZ_MDJY01000048.1"/>
</dbReference>
<evidence type="ECO:0000256" key="3">
    <source>
        <dbReference type="ARBA" id="ARBA00023163"/>
    </source>
</evidence>
<dbReference type="EMBL" id="MDJY01000048">
    <property type="protein sequence ID" value="OUE22007.1"/>
    <property type="molecule type" value="Genomic_DNA"/>
</dbReference>
<dbReference type="Pfam" id="PF00440">
    <property type="entry name" value="TetR_N"/>
    <property type="match status" value="1"/>
</dbReference>
<dbReference type="Gene3D" id="1.10.357.10">
    <property type="entry name" value="Tetracycline Repressor, domain 2"/>
    <property type="match status" value="1"/>
</dbReference>
<evidence type="ECO:0000259" key="5">
    <source>
        <dbReference type="PROSITE" id="PS50977"/>
    </source>
</evidence>
<evidence type="ECO:0000256" key="2">
    <source>
        <dbReference type="ARBA" id="ARBA00023125"/>
    </source>
</evidence>
<evidence type="ECO:0000256" key="4">
    <source>
        <dbReference type="PROSITE-ProRule" id="PRU00335"/>
    </source>
</evidence>
<evidence type="ECO:0000313" key="7">
    <source>
        <dbReference type="Proteomes" id="UP000195011"/>
    </source>
</evidence>
<dbReference type="GO" id="GO:0003700">
    <property type="term" value="F:DNA-binding transcription factor activity"/>
    <property type="evidence" value="ECO:0007669"/>
    <property type="project" value="TreeGrafter"/>
</dbReference>
<evidence type="ECO:0000313" key="6">
    <source>
        <dbReference type="EMBL" id="OUE22007.1"/>
    </source>
</evidence>
<proteinExistence type="predicted"/>
<dbReference type="GO" id="GO:0000976">
    <property type="term" value="F:transcription cis-regulatory region binding"/>
    <property type="evidence" value="ECO:0007669"/>
    <property type="project" value="TreeGrafter"/>
</dbReference>
<keyword evidence="3" id="KW-0804">Transcription</keyword>
<evidence type="ECO:0000256" key="1">
    <source>
        <dbReference type="ARBA" id="ARBA00023015"/>
    </source>
</evidence>
<dbReference type="InterPro" id="IPR001647">
    <property type="entry name" value="HTH_TetR"/>
</dbReference>
<keyword evidence="2 4" id="KW-0238">DNA-binding</keyword>
<organism evidence="6 7">
    <name type="scientific">Clavibacter michiganensis</name>
    <dbReference type="NCBI Taxonomy" id="28447"/>
    <lineage>
        <taxon>Bacteria</taxon>
        <taxon>Bacillati</taxon>
        <taxon>Actinomycetota</taxon>
        <taxon>Actinomycetes</taxon>
        <taxon>Micrococcales</taxon>
        <taxon>Microbacteriaceae</taxon>
        <taxon>Clavibacter</taxon>
    </lineage>
</organism>
<keyword evidence="1" id="KW-0805">Transcription regulation</keyword>
<name>A0A251YCN3_9MICO</name>
<dbReference type="PANTHER" id="PTHR30055">
    <property type="entry name" value="HTH-TYPE TRANSCRIPTIONAL REGULATOR RUTR"/>
    <property type="match status" value="1"/>
</dbReference>
<dbReference type="InterPro" id="IPR009057">
    <property type="entry name" value="Homeodomain-like_sf"/>
</dbReference>
<dbReference type="SUPFAM" id="SSF46689">
    <property type="entry name" value="Homeodomain-like"/>
    <property type="match status" value="1"/>
</dbReference>
<feature type="domain" description="HTH tetR-type" evidence="5">
    <location>
        <begin position="15"/>
        <end position="75"/>
    </location>
</feature>